<name>A0A174M5J5_9FIRM</name>
<gene>
    <name evidence="1" type="ORF">ERS852407_05589</name>
</gene>
<proteinExistence type="predicted"/>
<dbReference type="AlphaFoldDB" id="A0A174M5J5"/>
<sequence>MDHLLTDYAVQIRNRMQNQTGRALLQAKNNSLWKWILLLRSFSTGSIFMDYELIILNFSFKISLRMCTCRAYFRSFRSFVYVSAVTAFPAKRSVALKGLIVL</sequence>
<dbReference type="Proteomes" id="UP000095651">
    <property type="component" value="Unassembled WGS sequence"/>
</dbReference>
<reference evidence="1 2" key="1">
    <citation type="submission" date="2015-09" db="EMBL/GenBank/DDBJ databases">
        <authorList>
            <consortium name="Pathogen Informatics"/>
        </authorList>
    </citation>
    <scope>NUCLEOTIDE SEQUENCE [LARGE SCALE GENOMIC DNA]</scope>
    <source>
        <strain evidence="1 2">2789STDY5608850</strain>
    </source>
</reference>
<evidence type="ECO:0000313" key="2">
    <source>
        <dbReference type="Proteomes" id="UP000095651"/>
    </source>
</evidence>
<organism evidence="1 2">
    <name type="scientific">Hungatella hathewayi</name>
    <dbReference type="NCBI Taxonomy" id="154046"/>
    <lineage>
        <taxon>Bacteria</taxon>
        <taxon>Bacillati</taxon>
        <taxon>Bacillota</taxon>
        <taxon>Clostridia</taxon>
        <taxon>Lachnospirales</taxon>
        <taxon>Lachnospiraceae</taxon>
        <taxon>Hungatella</taxon>
    </lineage>
</organism>
<protein>
    <submittedName>
        <fullName evidence="1">Uncharacterized protein</fullName>
    </submittedName>
</protein>
<evidence type="ECO:0000313" key="1">
    <source>
        <dbReference type="EMBL" id="CUP31702.1"/>
    </source>
</evidence>
<dbReference type="EMBL" id="CYZE01000024">
    <property type="protein sequence ID" value="CUP31702.1"/>
    <property type="molecule type" value="Genomic_DNA"/>
</dbReference>
<accession>A0A174M5J5</accession>